<evidence type="ECO:0000259" key="9">
    <source>
        <dbReference type="Pfam" id="PF01773"/>
    </source>
</evidence>
<feature type="transmembrane region" description="Helical" evidence="7">
    <location>
        <begin position="117"/>
        <end position="136"/>
    </location>
</feature>
<feature type="transmembrane region" description="Helical" evidence="7">
    <location>
        <begin position="501"/>
        <end position="520"/>
    </location>
</feature>
<feature type="domain" description="Concentrative nucleoside transporter N-terminal" evidence="9">
    <location>
        <begin position="225"/>
        <end position="297"/>
    </location>
</feature>
<dbReference type="InterPro" id="IPR018270">
    <property type="entry name" value="C_nuclsd_transpt_met_bac"/>
</dbReference>
<dbReference type="Pfam" id="PF01773">
    <property type="entry name" value="Nucleos_tra2_N"/>
    <property type="match status" value="1"/>
</dbReference>
<reference evidence="12 13" key="1">
    <citation type="submission" date="2024-02" db="EMBL/GenBank/DDBJ databases">
        <title>Chromosome-scale genome assembly of the rough periwinkle Littorina saxatilis.</title>
        <authorList>
            <person name="De Jode A."/>
            <person name="Faria R."/>
            <person name="Formenti G."/>
            <person name="Sims Y."/>
            <person name="Smith T.P."/>
            <person name="Tracey A."/>
            <person name="Wood J.M.D."/>
            <person name="Zagrodzka Z.B."/>
            <person name="Johannesson K."/>
            <person name="Butlin R.K."/>
            <person name="Leder E.H."/>
        </authorList>
    </citation>
    <scope>NUCLEOTIDE SEQUENCE [LARGE SCALE GENOMIC DNA]</scope>
    <source>
        <strain evidence="12">Snail1</strain>
        <tissue evidence="12">Muscle</tissue>
    </source>
</reference>
<feature type="transmembrane region" description="Helical" evidence="7">
    <location>
        <begin position="219"/>
        <end position="236"/>
    </location>
</feature>
<evidence type="ECO:0000313" key="12">
    <source>
        <dbReference type="EMBL" id="KAK7087825.1"/>
    </source>
</evidence>
<dbReference type="AlphaFoldDB" id="A0AAN9AJ01"/>
<keyword evidence="5 7" id="KW-1133">Transmembrane helix</keyword>
<feature type="transmembrane region" description="Helical" evidence="7">
    <location>
        <begin position="194"/>
        <end position="213"/>
    </location>
</feature>
<dbReference type="InterPro" id="IPR008276">
    <property type="entry name" value="C_nuclsd_transpt"/>
</dbReference>
<keyword evidence="6 7" id="KW-0472">Membrane</keyword>
<proteinExistence type="inferred from homology"/>
<feature type="region of interest" description="Disordered" evidence="8">
    <location>
        <begin position="1"/>
        <end position="28"/>
    </location>
</feature>
<comment type="similarity">
    <text evidence="2 7">Belongs to the concentrative nucleoside transporter (CNT) (TC 2.A.41) family.</text>
</comment>
<feature type="transmembrane region" description="Helical" evidence="7">
    <location>
        <begin position="602"/>
        <end position="627"/>
    </location>
</feature>
<keyword evidence="3" id="KW-1003">Cell membrane</keyword>
<dbReference type="PANTHER" id="PTHR10590">
    <property type="entry name" value="SODIUM/NUCLEOSIDE COTRANSPORTER"/>
    <property type="match status" value="1"/>
</dbReference>
<dbReference type="InterPro" id="IPR002668">
    <property type="entry name" value="CNT_N_dom"/>
</dbReference>
<evidence type="ECO:0000313" key="13">
    <source>
        <dbReference type="Proteomes" id="UP001374579"/>
    </source>
</evidence>
<organism evidence="12 13">
    <name type="scientific">Littorina saxatilis</name>
    <dbReference type="NCBI Taxonomy" id="31220"/>
    <lineage>
        <taxon>Eukaryota</taxon>
        <taxon>Metazoa</taxon>
        <taxon>Spiralia</taxon>
        <taxon>Lophotrochozoa</taxon>
        <taxon>Mollusca</taxon>
        <taxon>Gastropoda</taxon>
        <taxon>Caenogastropoda</taxon>
        <taxon>Littorinimorpha</taxon>
        <taxon>Littorinoidea</taxon>
        <taxon>Littorinidae</taxon>
        <taxon>Littorina</taxon>
    </lineage>
</organism>
<feature type="transmembrane region" description="Helical" evidence="7">
    <location>
        <begin position="248"/>
        <end position="267"/>
    </location>
</feature>
<dbReference type="GO" id="GO:0005415">
    <property type="term" value="F:nucleoside:sodium symporter activity"/>
    <property type="evidence" value="ECO:0007669"/>
    <property type="project" value="TreeGrafter"/>
</dbReference>
<dbReference type="NCBIfam" id="TIGR00804">
    <property type="entry name" value="nupC"/>
    <property type="match status" value="1"/>
</dbReference>
<dbReference type="EMBL" id="JBAMIC010004070">
    <property type="protein sequence ID" value="KAK7087825.1"/>
    <property type="molecule type" value="Genomic_DNA"/>
</dbReference>
<dbReference type="PANTHER" id="PTHR10590:SF4">
    <property type="entry name" value="SOLUTE CARRIER FAMILY 28 MEMBER 3"/>
    <property type="match status" value="1"/>
</dbReference>
<feature type="compositionally biased region" description="Basic and acidic residues" evidence="8">
    <location>
        <begin position="9"/>
        <end position="18"/>
    </location>
</feature>
<keyword evidence="13" id="KW-1185">Reference proteome</keyword>
<keyword evidence="7" id="KW-0813">Transport</keyword>
<gene>
    <name evidence="12" type="ORF">V1264_021829</name>
</gene>
<name>A0AAN9AJ01_9CAEN</name>
<dbReference type="Pfam" id="PF07670">
    <property type="entry name" value="Gate"/>
    <property type="match status" value="1"/>
</dbReference>
<comment type="subcellular location">
    <subcellularLocation>
        <location evidence="1">Cell membrane</location>
        <topology evidence="1">Multi-pass membrane protein</topology>
    </subcellularLocation>
</comment>
<protein>
    <recommendedName>
        <fullName evidence="7">Sodium/nucleoside cotransporter</fullName>
    </recommendedName>
</protein>
<feature type="transmembrane region" description="Helical" evidence="7">
    <location>
        <begin position="465"/>
        <end position="489"/>
    </location>
</feature>
<keyword evidence="4 7" id="KW-0812">Transmembrane</keyword>
<evidence type="ECO:0000256" key="3">
    <source>
        <dbReference type="ARBA" id="ARBA00022475"/>
    </source>
</evidence>
<sequence>MAELTTYHRKPEAIKHDGPPPTYSNATFAQNSTELNGAQPSAPPVSKAIAVPPVTPGDDITVLNGGDEVGIETREKVLEEEEEEGSGREDRCSKFVGFVQDAVYGFFTDNSDLLSKLFYLVLLVLYFVYFIAAMAYKFGDEASIRLLVVTLLVSVYLLFRLVEFLVRRGTITCCDCSGASECFMNFAKKIKFDMILAVVVALSALIYIIVAVGQHHPRNLISLGGMAVFILLFYVFSYNPARVQWRPVVWGILLQFIFAVLILRTTWGYNAFDYLGARVREFLAYTDAGSKFVFGDLYTNHFFAFKVLPVVVFFSTFVSVMYYVGFMQFIIRNLGRFLAFCLGTSPAESLNAAGNIFIGQSEAPLMIRPFISEMTKSEIHAILTGGFATIAGSVMAAYILYGVPPNHLLSASVMSAPAALSMSKLLYPETERTRHTEEEVYNMKRGEERNIIDAASNGATQSVKLVANIAVNLIAFIALLDFVNATLVWFGDRVGMHDPKLTFQLISSYVFYPLSFLMGVDGDDRLKMGELIGTKTFLNEFVAYTELSVYINNRKTLDAYLQNFTLGLPTNPTGNWSFVDGGIFLADTNQTLAKGLMTERSVVISTYALCGFSNLSSMGLMLGALGGMAPSRRSDISGLVFRAMIAGNVACFMTACIAGLLST</sequence>
<feature type="transmembrane region" description="Helical" evidence="7">
    <location>
        <begin position="302"/>
        <end position="324"/>
    </location>
</feature>
<feature type="transmembrane region" description="Helical" evidence="7">
    <location>
        <begin position="639"/>
        <end position="661"/>
    </location>
</feature>
<evidence type="ECO:0000259" key="10">
    <source>
        <dbReference type="Pfam" id="PF07662"/>
    </source>
</evidence>
<evidence type="ECO:0000256" key="6">
    <source>
        <dbReference type="ARBA" id="ARBA00023136"/>
    </source>
</evidence>
<accession>A0AAN9AJ01</accession>
<feature type="transmembrane region" description="Helical" evidence="7">
    <location>
        <begin position="381"/>
        <end position="401"/>
    </location>
</feature>
<dbReference type="Pfam" id="PF07662">
    <property type="entry name" value="Nucleos_tra2_C"/>
    <property type="match status" value="1"/>
</dbReference>
<feature type="transmembrane region" description="Helical" evidence="7">
    <location>
        <begin position="142"/>
        <end position="159"/>
    </location>
</feature>
<evidence type="ECO:0000256" key="4">
    <source>
        <dbReference type="ARBA" id="ARBA00022692"/>
    </source>
</evidence>
<evidence type="ECO:0000256" key="5">
    <source>
        <dbReference type="ARBA" id="ARBA00022989"/>
    </source>
</evidence>
<feature type="domain" description="Nucleoside transporter/FeoB GTPase Gate" evidence="11">
    <location>
        <begin position="304"/>
        <end position="400"/>
    </location>
</feature>
<dbReference type="GO" id="GO:0005886">
    <property type="term" value="C:plasma membrane"/>
    <property type="evidence" value="ECO:0007669"/>
    <property type="project" value="UniProtKB-SubCell"/>
</dbReference>
<evidence type="ECO:0000256" key="2">
    <source>
        <dbReference type="ARBA" id="ARBA00009033"/>
    </source>
</evidence>
<dbReference type="Proteomes" id="UP001374579">
    <property type="component" value="Unassembled WGS sequence"/>
</dbReference>
<dbReference type="InterPro" id="IPR011657">
    <property type="entry name" value="CNT_C_dom"/>
</dbReference>
<feature type="domain" description="Concentrative nucleoside transporter C-terminal" evidence="10">
    <location>
        <begin position="407"/>
        <end position="659"/>
    </location>
</feature>
<evidence type="ECO:0000256" key="7">
    <source>
        <dbReference type="RuleBase" id="RU362018"/>
    </source>
</evidence>
<evidence type="ECO:0000256" key="1">
    <source>
        <dbReference type="ARBA" id="ARBA00004651"/>
    </source>
</evidence>
<dbReference type="InterPro" id="IPR011642">
    <property type="entry name" value="Gate_dom"/>
</dbReference>
<comment type="caution">
    <text evidence="12">The sequence shown here is derived from an EMBL/GenBank/DDBJ whole genome shotgun (WGS) entry which is preliminary data.</text>
</comment>
<evidence type="ECO:0000259" key="11">
    <source>
        <dbReference type="Pfam" id="PF07670"/>
    </source>
</evidence>
<evidence type="ECO:0000256" key="8">
    <source>
        <dbReference type="SAM" id="MobiDB-lite"/>
    </source>
</evidence>